<evidence type="ECO:0000313" key="3">
    <source>
        <dbReference type="Proteomes" id="UP000284451"/>
    </source>
</evidence>
<evidence type="ECO:0008006" key="4">
    <source>
        <dbReference type="Google" id="ProtNLM"/>
    </source>
</evidence>
<dbReference type="Proteomes" id="UP000284451">
    <property type="component" value="Unassembled WGS sequence"/>
</dbReference>
<organism evidence="2 3">
    <name type="scientific">Paenirhodobacter populi</name>
    <dbReference type="NCBI Taxonomy" id="2306993"/>
    <lineage>
        <taxon>Bacteria</taxon>
        <taxon>Pseudomonadati</taxon>
        <taxon>Pseudomonadota</taxon>
        <taxon>Alphaproteobacteria</taxon>
        <taxon>Rhodobacterales</taxon>
        <taxon>Rhodobacter group</taxon>
        <taxon>Paenirhodobacter</taxon>
    </lineage>
</organism>
<dbReference type="InterPro" id="IPR019106">
    <property type="entry name" value="T4SS_TrbC"/>
</dbReference>
<proteinExistence type="predicted"/>
<comment type="caution">
    <text evidence="2">The sequence shown here is derived from an EMBL/GenBank/DDBJ whole genome shotgun (WGS) entry which is preliminary data.</text>
</comment>
<reference evidence="2 3" key="1">
    <citation type="submission" date="2019-01" db="EMBL/GenBank/DDBJ databases">
        <title>Sinorhodobacter populi sp. nov. isolated from the symptomatic bark tissue of Populus euramericana canker.</title>
        <authorList>
            <person name="Xu G."/>
        </authorList>
    </citation>
    <scope>NUCLEOTIDE SEQUENCE [LARGE SCALE GENOMIC DNA]</scope>
    <source>
        <strain evidence="2 3">07D10-4-3</strain>
    </source>
</reference>
<evidence type="ECO:0000313" key="2">
    <source>
        <dbReference type="EMBL" id="RWR30542.1"/>
    </source>
</evidence>
<gene>
    <name evidence="2" type="ORF">D2T29_12790</name>
</gene>
<dbReference type="EMBL" id="SAUY01000015">
    <property type="protein sequence ID" value="RWR30542.1"/>
    <property type="molecule type" value="Genomic_DNA"/>
</dbReference>
<evidence type="ECO:0000256" key="1">
    <source>
        <dbReference type="SAM" id="SignalP"/>
    </source>
</evidence>
<feature type="chain" id="PRO_5019555704" description="Conjugal transfer protein TrbC" evidence="1">
    <location>
        <begin position="25"/>
        <end position="437"/>
    </location>
</feature>
<sequence length="437" mass="48145">MGMVTARPICIVTAVLLSSGGLLAQQYNLTYDDVTPRGSMNFALPSQQDLTNPPGYESYLDMAREIGRTSTERAMRDMQAAGMLMGVPAIADQAKELEAAPGLAVLPAGYRASILVSAAMGEGALKDLLALYKMRKDVRIIFRGVPAGWTVPEFAMWLKELSGPSEDGGEITDLNITLDPEFFAAVGAFMAPTTIIEDLRAPSASGQETEASTGRIVIRAEGYSDVDMLFGQSEAGETDVRGPNVVEIAEEDLRQRAEREAAASLSRLTRDPEVIKKRYWDRQRQDLTLMPILAATANRIRQLHFVARTKDDITDHNGQVLAHAGEIFMPDQVVAFDRRILVFNPNSEREVAFVEEALKSPREGVNRVILIATQIPSTQPGQEPWDGIQALVDKFRLPVFLLNDTFREAFKIEMTPTEIYPIQQGSRTDVLSEETAL</sequence>
<reference evidence="2 3" key="2">
    <citation type="submission" date="2019-01" db="EMBL/GenBank/DDBJ databases">
        <authorList>
            <person name="Li Y."/>
        </authorList>
    </citation>
    <scope>NUCLEOTIDE SEQUENCE [LARGE SCALE GENOMIC DNA]</scope>
    <source>
        <strain evidence="2 3">07D10-4-3</strain>
    </source>
</reference>
<feature type="signal peptide" evidence="1">
    <location>
        <begin position="1"/>
        <end position="24"/>
    </location>
</feature>
<keyword evidence="1" id="KW-0732">Signal</keyword>
<dbReference type="AlphaFoldDB" id="A0A443KD29"/>
<protein>
    <recommendedName>
        <fullName evidence="4">Conjugal transfer protein TrbC</fullName>
    </recommendedName>
</protein>
<accession>A0A443KD29</accession>
<dbReference type="Pfam" id="PF09673">
    <property type="entry name" value="TrbC_Ftype"/>
    <property type="match status" value="1"/>
</dbReference>
<name>A0A443KD29_9RHOB</name>